<dbReference type="Pfam" id="PF02812">
    <property type="entry name" value="ELFV_dehydrog_N"/>
    <property type="match status" value="1"/>
</dbReference>
<accession>A0A0F9IL15</accession>
<evidence type="ECO:0000259" key="3">
    <source>
        <dbReference type="Pfam" id="PF00208"/>
    </source>
</evidence>
<dbReference type="PRINTS" id="PR00082">
    <property type="entry name" value="GLFDHDRGNASE"/>
</dbReference>
<dbReference type="Gene3D" id="3.40.50.10860">
    <property type="entry name" value="Leucine Dehydrogenase, chain A, domain 1"/>
    <property type="match status" value="1"/>
</dbReference>
<comment type="similarity">
    <text evidence="1">Belongs to the Glu/Leu/Phe/Val dehydrogenases family.</text>
</comment>
<dbReference type="InterPro" id="IPR036291">
    <property type="entry name" value="NAD(P)-bd_dom_sf"/>
</dbReference>
<evidence type="ECO:0000259" key="4">
    <source>
        <dbReference type="Pfam" id="PF02812"/>
    </source>
</evidence>
<dbReference type="InterPro" id="IPR046346">
    <property type="entry name" value="Aminoacid_DH-like_N_sf"/>
</dbReference>
<comment type="caution">
    <text evidence="5">The sequence shown here is derived from an EMBL/GenBank/DDBJ whole genome shotgun (WGS) entry which is preliminary data.</text>
</comment>
<proteinExistence type="inferred from homology"/>
<dbReference type="GO" id="GO:0004352">
    <property type="term" value="F:glutamate dehydrogenase (NAD+) activity"/>
    <property type="evidence" value="ECO:0007669"/>
    <property type="project" value="TreeGrafter"/>
</dbReference>
<dbReference type="PANTHER" id="PTHR11606:SF13">
    <property type="entry name" value="GLUTAMATE DEHYDROGENASE 1, MITOCHONDRIAL"/>
    <property type="match status" value="1"/>
</dbReference>
<dbReference type="EMBL" id="LAZR01018917">
    <property type="protein sequence ID" value="KKL94465.1"/>
    <property type="molecule type" value="Genomic_DNA"/>
</dbReference>
<gene>
    <name evidence="5" type="ORF">LCGC14_1864410</name>
</gene>
<reference evidence="5" key="1">
    <citation type="journal article" date="2015" name="Nature">
        <title>Complex archaea that bridge the gap between prokaryotes and eukaryotes.</title>
        <authorList>
            <person name="Spang A."/>
            <person name="Saw J.H."/>
            <person name="Jorgensen S.L."/>
            <person name="Zaremba-Niedzwiedzka K."/>
            <person name="Martijn J."/>
            <person name="Lind A.E."/>
            <person name="van Eijk R."/>
            <person name="Schleper C."/>
            <person name="Guy L."/>
            <person name="Ettema T.J."/>
        </authorList>
    </citation>
    <scope>NUCLEOTIDE SEQUENCE</scope>
</reference>
<dbReference type="FunFam" id="3.40.50.10860:FF:000003">
    <property type="entry name" value="Glutamate dehydrogenase"/>
    <property type="match status" value="1"/>
</dbReference>
<sequence>MSENLDPFSISQRQLFDACKISGYESEIYNALSTPERFVEIKITMKMDNGSLKTFRGFRSQYNSARGPMKGGIRWHPDESASLVKALSAWMTWKTACVDIPLGGAKGGIICNPKEMSNREIETLARSYIRKLADFIGPNIDVPAPDVYTNPQIMAYMLDEYETIVRRHAPSVITGKPLPLGGSAGRSIATAQGGVYCIREAAKDLDLNLNGASIVIQGYGNAGSWAAKILQDSFNCKIIAVSDSQGGIYNENGINSHEAALHKEKTRTVVGLDGTKKIS</sequence>
<evidence type="ECO:0000256" key="1">
    <source>
        <dbReference type="ARBA" id="ARBA00006382"/>
    </source>
</evidence>
<dbReference type="InterPro" id="IPR006097">
    <property type="entry name" value="Glu/Leu/Phe/Val/Trp_DH_dimer"/>
</dbReference>
<dbReference type="PROSITE" id="PS00074">
    <property type="entry name" value="GLFV_DEHYDROGENASE"/>
    <property type="match status" value="1"/>
</dbReference>
<dbReference type="AlphaFoldDB" id="A0A0F9IL15"/>
<dbReference type="InterPro" id="IPR006095">
    <property type="entry name" value="Glu/Leu/Phe/Val/Trp_DH"/>
</dbReference>
<dbReference type="InterPro" id="IPR033524">
    <property type="entry name" value="Glu/Leu/Phe/Val_DH_AS"/>
</dbReference>
<keyword evidence="2" id="KW-0560">Oxidoreductase</keyword>
<evidence type="ECO:0000313" key="5">
    <source>
        <dbReference type="EMBL" id="KKL94465.1"/>
    </source>
</evidence>
<organism evidence="5">
    <name type="scientific">marine sediment metagenome</name>
    <dbReference type="NCBI Taxonomy" id="412755"/>
    <lineage>
        <taxon>unclassified sequences</taxon>
        <taxon>metagenomes</taxon>
        <taxon>ecological metagenomes</taxon>
    </lineage>
</organism>
<protein>
    <submittedName>
        <fullName evidence="5">Uncharacterized protein</fullName>
    </submittedName>
</protein>
<dbReference type="SUPFAM" id="SSF53223">
    <property type="entry name" value="Aminoacid dehydrogenase-like, N-terminal domain"/>
    <property type="match status" value="1"/>
</dbReference>
<dbReference type="Gene3D" id="3.40.50.720">
    <property type="entry name" value="NAD(P)-binding Rossmann-like Domain"/>
    <property type="match status" value="1"/>
</dbReference>
<dbReference type="PANTHER" id="PTHR11606">
    <property type="entry name" value="GLUTAMATE DEHYDROGENASE"/>
    <property type="match status" value="1"/>
</dbReference>
<dbReference type="SUPFAM" id="SSF51735">
    <property type="entry name" value="NAD(P)-binding Rossmann-fold domains"/>
    <property type="match status" value="1"/>
</dbReference>
<feature type="non-terminal residue" evidence="5">
    <location>
        <position position="279"/>
    </location>
</feature>
<dbReference type="InterPro" id="IPR006096">
    <property type="entry name" value="Glu/Leu/Phe/Val/Trp_DH_C"/>
</dbReference>
<name>A0A0F9IL15_9ZZZZ</name>
<dbReference type="GO" id="GO:0006538">
    <property type="term" value="P:L-glutamate catabolic process"/>
    <property type="evidence" value="ECO:0007669"/>
    <property type="project" value="TreeGrafter"/>
</dbReference>
<feature type="domain" description="Glutamate/phenylalanine/leucine/valine/L-tryptophan dehydrogenase dimerisation" evidence="4">
    <location>
        <begin position="35"/>
        <end position="162"/>
    </location>
</feature>
<dbReference type="Pfam" id="PF00208">
    <property type="entry name" value="ELFV_dehydrog"/>
    <property type="match status" value="1"/>
</dbReference>
<feature type="domain" description="Glutamate/phenylalanine/leucine/valine/L-tryptophan dehydrogenase C-terminal" evidence="3">
    <location>
        <begin position="181"/>
        <end position="273"/>
    </location>
</feature>
<evidence type="ECO:0000256" key="2">
    <source>
        <dbReference type="ARBA" id="ARBA00023002"/>
    </source>
</evidence>